<dbReference type="EMBL" id="JACOPF010000001">
    <property type="protein sequence ID" value="MBC5687986.1"/>
    <property type="molecule type" value="Genomic_DNA"/>
</dbReference>
<dbReference type="RefSeq" id="WP_186874634.1">
    <property type="nucleotide sequence ID" value="NZ_JACOPF010000001.1"/>
</dbReference>
<evidence type="ECO:0000256" key="1">
    <source>
        <dbReference type="ARBA" id="ARBA00008520"/>
    </source>
</evidence>
<keyword evidence="2" id="KW-0813">Transport</keyword>
<feature type="signal peptide" evidence="3">
    <location>
        <begin position="1"/>
        <end position="20"/>
    </location>
</feature>
<keyword evidence="5" id="KW-1185">Reference proteome</keyword>
<protein>
    <submittedName>
        <fullName evidence="4">Carbohydrate ABC transporter substrate-binding protein</fullName>
    </submittedName>
</protein>
<accession>A0A923LG46</accession>
<dbReference type="InterPro" id="IPR050490">
    <property type="entry name" value="Bact_solute-bd_prot1"/>
</dbReference>
<dbReference type="Pfam" id="PF01547">
    <property type="entry name" value="SBP_bac_1"/>
    <property type="match status" value="1"/>
</dbReference>
<dbReference type="PANTHER" id="PTHR43649:SF29">
    <property type="entry name" value="OSMOPROTECTIVE COMPOUNDS-BINDING PROTEIN GGTB"/>
    <property type="match status" value="1"/>
</dbReference>
<gene>
    <name evidence="4" type="ORF">H8S37_03430</name>
</gene>
<comment type="similarity">
    <text evidence="1">Belongs to the bacterial solute-binding protein 1 family.</text>
</comment>
<evidence type="ECO:0000313" key="4">
    <source>
        <dbReference type="EMBL" id="MBC5687986.1"/>
    </source>
</evidence>
<dbReference type="Proteomes" id="UP000652477">
    <property type="component" value="Unassembled WGS sequence"/>
</dbReference>
<dbReference type="InterPro" id="IPR006059">
    <property type="entry name" value="SBP"/>
</dbReference>
<dbReference type="PANTHER" id="PTHR43649">
    <property type="entry name" value="ARABINOSE-BINDING PROTEIN-RELATED"/>
    <property type="match status" value="1"/>
</dbReference>
<reference evidence="4" key="1">
    <citation type="submission" date="2020-08" db="EMBL/GenBank/DDBJ databases">
        <title>Genome public.</title>
        <authorList>
            <person name="Liu C."/>
            <person name="Sun Q."/>
        </authorList>
    </citation>
    <scope>NUCLEOTIDE SEQUENCE</scope>
    <source>
        <strain evidence="4">NSJ-55</strain>
    </source>
</reference>
<proteinExistence type="inferred from homology"/>
<feature type="chain" id="PRO_5038607582" evidence="3">
    <location>
        <begin position="21"/>
        <end position="419"/>
    </location>
</feature>
<dbReference type="Gene3D" id="3.40.190.10">
    <property type="entry name" value="Periplasmic binding protein-like II"/>
    <property type="match status" value="2"/>
</dbReference>
<dbReference type="AlphaFoldDB" id="A0A923LG46"/>
<name>A0A923LG46_9FIRM</name>
<dbReference type="PROSITE" id="PS51257">
    <property type="entry name" value="PROKAR_LIPOPROTEIN"/>
    <property type="match status" value="1"/>
</dbReference>
<sequence length="419" mass="45583">MKKRIISAFLISAMTVAAVAGCGSSGDSDKGGDGKYSGVTLNYWSMWNSSEPQGQVIQEAADAFSEETGATINIEWKGRDINTLLSSALSSEEAIDIFEDSYMNIAKNYKDYCYDLTEMAEEAGYADKSFGCFNDKVVEWAGFLCAITEQPQVGGVWYNKDIFEDCGITEVPTTWTEFMDVCEKITAKGYQPLALDGTYADFTFGYHMDRVIGQDVIKDLAMNGGWSENEGVIEAADDIIEFVGNGYLAEGAPDEYPASQNKMGTEQNVAMVVCANYVTSEVKNNTGADLNWGLFNYPEVEGGVDPSNAYAGANSLGIASYSENPQAAFDFVMFLTTGEYDQKMADTAIQIPADPSNTEPETLSGSIETLKATTSPLDWNMGMNDNSDLKANFKDTIIKLYEGKFNTGAEFAAAMDALY</sequence>
<evidence type="ECO:0000256" key="3">
    <source>
        <dbReference type="SAM" id="SignalP"/>
    </source>
</evidence>
<evidence type="ECO:0000313" key="5">
    <source>
        <dbReference type="Proteomes" id="UP000652477"/>
    </source>
</evidence>
<organism evidence="4 5">
    <name type="scientific">Mediterraneibacter hominis</name>
    <dbReference type="NCBI Taxonomy" id="2763054"/>
    <lineage>
        <taxon>Bacteria</taxon>
        <taxon>Bacillati</taxon>
        <taxon>Bacillota</taxon>
        <taxon>Clostridia</taxon>
        <taxon>Lachnospirales</taxon>
        <taxon>Lachnospiraceae</taxon>
        <taxon>Mediterraneibacter</taxon>
    </lineage>
</organism>
<evidence type="ECO:0000256" key="2">
    <source>
        <dbReference type="ARBA" id="ARBA00022448"/>
    </source>
</evidence>
<keyword evidence="3" id="KW-0732">Signal</keyword>
<comment type="caution">
    <text evidence="4">The sequence shown here is derived from an EMBL/GenBank/DDBJ whole genome shotgun (WGS) entry which is preliminary data.</text>
</comment>
<dbReference type="SUPFAM" id="SSF53850">
    <property type="entry name" value="Periplasmic binding protein-like II"/>
    <property type="match status" value="1"/>
</dbReference>